<dbReference type="Pfam" id="PF02801">
    <property type="entry name" value="Ketoacyl-synt_C"/>
    <property type="match status" value="1"/>
</dbReference>
<dbReference type="InterPro" id="IPR014031">
    <property type="entry name" value="Ketoacyl_synth_C"/>
</dbReference>
<dbReference type="CDD" id="cd00833">
    <property type="entry name" value="PKS"/>
    <property type="match status" value="1"/>
</dbReference>
<dbReference type="Gene3D" id="3.40.50.1820">
    <property type="entry name" value="alpha/beta hydrolase"/>
    <property type="match status" value="1"/>
</dbReference>
<dbReference type="Pfam" id="PF22621">
    <property type="entry name" value="CurL-like_PKS_C"/>
    <property type="match status" value="1"/>
</dbReference>
<evidence type="ECO:0000259" key="7">
    <source>
        <dbReference type="PROSITE" id="PS52004"/>
    </source>
</evidence>
<dbReference type="InterPro" id="IPR018201">
    <property type="entry name" value="Ketoacyl_synth_AS"/>
</dbReference>
<dbReference type="InterPro" id="IPR016039">
    <property type="entry name" value="Thiolase-like"/>
</dbReference>
<dbReference type="InterPro" id="IPR050091">
    <property type="entry name" value="PKS_NRPS_Biosynth_Enz"/>
</dbReference>
<evidence type="ECO:0000256" key="3">
    <source>
        <dbReference type="ARBA" id="ARBA00022679"/>
    </source>
</evidence>
<keyword evidence="1" id="KW-0596">Phosphopantetheine</keyword>
<dbReference type="GeneID" id="38116799"/>
<dbReference type="InterPro" id="IPR020841">
    <property type="entry name" value="PKS_Beta-ketoAc_synthase_dom"/>
</dbReference>
<protein>
    <submittedName>
        <fullName evidence="9">Uncharacterized protein</fullName>
    </submittedName>
</protein>
<organism evidence="9 10">
    <name type="scientific">Aspergillus mulundensis</name>
    <dbReference type="NCBI Taxonomy" id="1810919"/>
    <lineage>
        <taxon>Eukaryota</taxon>
        <taxon>Fungi</taxon>
        <taxon>Dikarya</taxon>
        <taxon>Ascomycota</taxon>
        <taxon>Pezizomycotina</taxon>
        <taxon>Eurotiomycetes</taxon>
        <taxon>Eurotiomycetidae</taxon>
        <taxon>Eurotiales</taxon>
        <taxon>Aspergillaceae</taxon>
        <taxon>Aspergillus</taxon>
        <taxon>Aspergillus subgen. Nidulantes</taxon>
    </lineage>
</organism>
<dbReference type="PROSITE" id="PS00606">
    <property type="entry name" value="KS3_1"/>
    <property type="match status" value="1"/>
</dbReference>
<dbReference type="PROSITE" id="PS50075">
    <property type="entry name" value="CARRIER"/>
    <property type="match status" value="1"/>
</dbReference>
<dbReference type="InterPro" id="IPR029058">
    <property type="entry name" value="AB_hydrolase_fold"/>
</dbReference>
<dbReference type="SMART" id="SM00827">
    <property type="entry name" value="PKS_AT"/>
    <property type="match status" value="1"/>
</dbReference>
<evidence type="ECO:0000259" key="8">
    <source>
        <dbReference type="PROSITE" id="PS52019"/>
    </source>
</evidence>
<dbReference type="SUPFAM" id="SSF53901">
    <property type="entry name" value="Thiolase-like"/>
    <property type="match status" value="1"/>
</dbReference>
<evidence type="ECO:0000256" key="5">
    <source>
        <dbReference type="SAM" id="MobiDB-lite"/>
    </source>
</evidence>
<name>A0A3D8RQS4_9EURO</name>
<dbReference type="PROSITE" id="PS52004">
    <property type="entry name" value="KS3_2"/>
    <property type="match status" value="1"/>
</dbReference>
<feature type="domain" description="Ketosynthase family 3 (KS3)" evidence="7">
    <location>
        <begin position="11"/>
        <end position="435"/>
    </location>
</feature>
<dbReference type="SMART" id="SM00823">
    <property type="entry name" value="PKS_PP"/>
    <property type="match status" value="1"/>
</dbReference>
<dbReference type="SUPFAM" id="SSF55048">
    <property type="entry name" value="Probable ACP-binding domain of malonyl-CoA ACP transacylase"/>
    <property type="match status" value="1"/>
</dbReference>
<dbReference type="InterPro" id="IPR001227">
    <property type="entry name" value="Ac_transferase_dom_sf"/>
</dbReference>
<feature type="domain" description="PKS/mFAS DH" evidence="8">
    <location>
        <begin position="907"/>
        <end position="1216"/>
    </location>
</feature>
<dbReference type="GO" id="GO:0004312">
    <property type="term" value="F:fatty acid synthase activity"/>
    <property type="evidence" value="ECO:0007669"/>
    <property type="project" value="TreeGrafter"/>
</dbReference>
<feature type="region of interest" description="Disordered" evidence="5">
    <location>
        <begin position="1325"/>
        <end position="1355"/>
    </location>
</feature>
<dbReference type="GO" id="GO:0004315">
    <property type="term" value="F:3-oxoacyl-[acyl-carrier-protein] synthase activity"/>
    <property type="evidence" value="ECO:0007669"/>
    <property type="project" value="InterPro"/>
</dbReference>
<reference evidence="9 10" key="1">
    <citation type="journal article" date="2018" name="IMA Fungus">
        <title>IMA Genome-F 9: Draft genome sequence of Annulohypoxylon stygium, Aspergillus mulundensis, Berkeleyomyces basicola (syn. Thielaviopsis basicola), Ceratocystis smalleyi, two Cercospora beticola strains, Coleophoma cylindrospora, Fusarium fracticaudum, Phialophora cf. hyalina, and Morchella septimelata.</title>
        <authorList>
            <person name="Wingfield B.D."/>
            <person name="Bills G.F."/>
            <person name="Dong Y."/>
            <person name="Huang W."/>
            <person name="Nel W.J."/>
            <person name="Swalarsk-Parry B.S."/>
            <person name="Vaghefi N."/>
            <person name="Wilken P.M."/>
            <person name="An Z."/>
            <person name="de Beer Z.W."/>
            <person name="De Vos L."/>
            <person name="Chen L."/>
            <person name="Duong T.A."/>
            <person name="Gao Y."/>
            <person name="Hammerbacher A."/>
            <person name="Kikkert J.R."/>
            <person name="Li Y."/>
            <person name="Li H."/>
            <person name="Li K."/>
            <person name="Li Q."/>
            <person name="Liu X."/>
            <person name="Ma X."/>
            <person name="Naidoo K."/>
            <person name="Pethybridge S.J."/>
            <person name="Sun J."/>
            <person name="Steenkamp E.T."/>
            <person name="van der Nest M.A."/>
            <person name="van Wyk S."/>
            <person name="Wingfield M.J."/>
            <person name="Xiong C."/>
            <person name="Yue Q."/>
            <person name="Zhang X."/>
        </authorList>
    </citation>
    <scope>NUCLEOTIDE SEQUENCE [LARGE SCALE GENOMIC DNA]</scope>
    <source>
        <strain evidence="9 10">DSM 5745</strain>
    </source>
</reference>
<dbReference type="PROSITE" id="PS52019">
    <property type="entry name" value="PKS_MFAS_DH"/>
    <property type="match status" value="1"/>
</dbReference>
<dbReference type="PANTHER" id="PTHR43775">
    <property type="entry name" value="FATTY ACID SYNTHASE"/>
    <property type="match status" value="1"/>
</dbReference>
<keyword evidence="2" id="KW-0597">Phosphoprotein</keyword>
<dbReference type="Pfam" id="PF00975">
    <property type="entry name" value="Thioesterase"/>
    <property type="match status" value="1"/>
</dbReference>
<dbReference type="GO" id="GO:0031177">
    <property type="term" value="F:phosphopantetheine binding"/>
    <property type="evidence" value="ECO:0007669"/>
    <property type="project" value="InterPro"/>
</dbReference>
<dbReference type="Gene3D" id="1.10.1200.10">
    <property type="entry name" value="ACP-like"/>
    <property type="match status" value="1"/>
</dbReference>
<dbReference type="InterPro" id="IPR016036">
    <property type="entry name" value="Malonyl_transacylase_ACP-bd"/>
</dbReference>
<feature type="region of interest" description="N-terminal hotdog fold" evidence="4">
    <location>
        <begin position="907"/>
        <end position="1035"/>
    </location>
</feature>
<evidence type="ECO:0000313" key="9">
    <source>
        <dbReference type="EMBL" id="RDW76437.1"/>
    </source>
</evidence>
<dbReference type="PANTHER" id="PTHR43775:SF37">
    <property type="entry name" value="SI:DKEY-61P9.11"/>
    <property type="match status" value="1"/>
</dbReference>
<dbReference type="Gene3D" id="3.40.47.10">
    <property type="match status" value="1"/>
</dbReference>
<dbReference type="InterPro" id="IPR014043">
    <property type="entry name" value="Acyl_transferase_dom"/>
</dbReference>
<dbReference type="Gene3D" id="3.40.366.10">
    <property type="entry name" value="Malonyl-Coenzyme A Acyl Carrier Protein, domain 2"/>
    <property type="match status" value="1"/>
</dbReference>
<dbReference type="Gene3D" id="3.30.70.3290">
    <property type="match status" value="1"/>
</dbReference>
<dbReference type="Pfam" id="PF00550">
    <property type="entry name" value="PP-binding"/>
    <property type="match status" value="1"/>
</dbReference>
<gene>
    <name evidence="9" type="ORF">DSM5745_06429</name>
</gene>
<dbReference type="Gene3D" id="3.10.129.110">
    <property type="entry name" value="Polyketide synthase dehydratase"/>
    <property type="match status" value="1"/>
</dbReference>
<dbReference type="InterPro" id="IPR014030">
    <property type="entry name" value="Ketoacyl_synth_N"/>
</dbReference>
<dbReference type="OrthoDB" id="329835at2759"/>
<feature type="active site" description="Proton donor; for dehydratase activity" evidence="4">
    <location>
        <position position="1125"/>
    </location>
</feature>
<dbReference type="InterPro" id="IPR009081">
    <property type="entry name" value="PP-bd_ACP"/>
</dbReference>
<evidence type="ECO:0000259" key="6">
    <source>
        <dbReference type="PROSITE" id="PS50075"/>
    </source>
</evidence>
<dbReference type="SUPFAM" id="SSF52151">
    <property type="entry name" value="FabD/lysophospholipase-like"/>
    <property type="match status" value="1"/>
</dbReference>
<evidence type="ECO:0000313" key="10">
    <source>
        <dbReference type="Proteomes" id="UP000256690"/>
    </source>
</evidence>
<dbReference type="Pfam" id="PF00698">
    <property type="entry name" value="Acyl_transf_1"/>
    <property type="match status" value="1"/>
</dbReference>
<comment type="caution">
    <text evidence="9">The sequence shown here is derived from an EMBL/GenBank/DDBJ whole genome shotgun (WGS) entry which is preliminary data.</text>
</comment>
<feature type="region of interest" description="C-terminal hotdog fold" evidence="4">
    <location>
        <begin position="1062"/>
        <end position="1216"/>
    </location>
</feature>
<dbReference type="InterPro" id="IPR049551">
    <property type="entry name" value="PKS_DH_C"/>
</dbReference>
<evidence type="ECO:0000256" key="4">
    <source>
        <dbReference type="PROSITE-ProRule" id="PRU01363"/>
    </source>
</evidence>
<dbReference type="InterPro" id="IPR020806">
    <property type="entry name" value="PKS_PP-bd"/>
</dbReference>
<keyword evidence="10" id="KW-1185">Reference proteome</keyword>
<dbReference type="InterPro" id="IPR030918">
    <property type="entry name" value="PT_fungal_PKS"/>
</dbReference>
<evidence type="ECO:0000256" key="1">
    <source>
        <dbReference type="ARBA" id="ARBA00022450"/>
    </source>
</evidence>
<dbReference type="SUPFAM" id="SSF47336">
    <property type="entry name" value="ACP-like"/>
    <property type="match status" value="1"/>
</dbReference>
<dbReference type="InterPro" id="IPR016035">
    <property type="entry name" value="Acyl_Trfase/lysoPLipase"/>
</dbReference>
<dbReference type="GO" id="GO:0044550">
    <property type="term" value="P:secondary metabolite biosynthetic process"/>
    <property type="evidence" value="ECO:0007669"/>
    <property type="project" value="UniProtKB-ARBA"/>
</dbReference>
<dbReference type="EMBL" id="PVWQ01000007">
    <property type="protein sequence ID" value="RDW76437.1"/>
    <property type="molecule type" value="Genomic_DNA"/>
</dbReference>
<dbReference type="InterPro" id="IPR001031">
    <property type="entry name" value="Thioesterase"/>
</dbReference>
<dbReference type="Proteomes" id="UP000256690">
    <property type="component" value="Unassembled WGS sequence"/>
</dbReference>
<dbReference type="STRING" id="1810919.A0A3D8RQS4"/>
<keyword evidence="3" id="KW-0808">Transferase</keyword>
<feature type="domain" description="Carrier" evidence="6">
    <location>
        <begin position="1254"/>
        <end position="1331"/>
    </location>
</feature>
<dbReference type="InterPro" id="IPR049552">
    <property type="entry name" value="PKS_DH_N"/>
</dbReference>
<feature type="active site" description="Proton acceptor; for dehydratase activity" evidence="4">
    <location>
        <position position="941"/>
    </location>
</feature>
<sequence length="1657" mass="178762">MEAAGAIPSASGHVAVVGMAGRFPGCEDLDGLWDLLLRRKDVHQEIPPSRFDINEFYDASGKTKNSTLTRYGCFLSHPGLFDNRFFNISPREAAQMDPLQRMFLTTTYEALEMAGYNPSTSPIDPSKISTYFGQSTDDWKTINEQQGIQAHYLPATNRSFAPGRVSHHFKWGGGHYSIDTGCSSSMTAIHMACAALISGECDMAIAGGGNVCVIPEYFSGFSKGSFLSTTGGCKTYSNDADGYCRGEAVGTVVLRRLEDAVAAKDHILGVIAATARNSNAGEGSITYPGESAQKKLLEELLRKGKTAPEEIGFVEMHGTGTQAGDGVEMNTVRSVIAKQSRDQPLYVGALKASIGHGEAAAGISSLIKALLMLRHDAMPGQPGNLSRFKDPAAAGIQIGGAEGLSIPRSAVDGRRKVIVNSFDAAGGNTSLLLVDGPTPTPAEGSHDPRTHHIIACSAKTVESLRLNKDRLRRHLEQSPETNLSSLAYTTTARRMDHVHREAYVVESIDQLITSLKKPSSPSPTRVSPSSLAFMFTGQSSQYTAMGAALYNTSLWFQKTLNKFESQCSHFSSASFLDVVRGSIDITSATAPQVQLALVALEIALAYYLQELGLKPAMVMGHSLGEYAALCVAGVLSVKDTLYLVHERAALLEKHCTAGSWGMVAVPRSVEWVKQLLQQEGLDSELEICCLNGPTLTVVGGPSDYIQQLQDLVGGKGVKATRLQLPYAFHSSQLDCILPEFEAVAENVAFRKPSIPVVSTLTRNVVKFEGTFNASYLVRQCRQQVDFVGALETARRQGLISNGSIVVEVGPHPVCTSLLSLCLPDTQVVAVPTLKRGHSDWESISKCLAAAYVHHQEVDWEKFHGDYRSCLSVVSSLPSYAFEESEFWTPYQRQRNAEGSKDDGFKGTACLQQIESFSADKRSATFVSKIQEPSLLAAIQGHLVDEVAICPASLFIDMACGAAQIVTAGKGTAVELADLQMISPLVVSSNVEQTIRVNARLEEAKASSVEIQITSTIYGNSTQHAICRVVMHEKPTASLSIWPQMQRLVQLRVSTLTAAPSNDSCYRLTRALFYKLFDSIVEYSAPFRLLETITIDGDAHDAVSEIRIHTRDAKHGSFSLDPFTMDALVHLPGFLLNCDFDKPKGDLHIAKSIGRLLVFDSLQAEAGSSPLTCYTTVTAQGEDGATFCDTYLFTKSKRLVALVSGICFQKITRQIFGVITSSSKTTTRSNHSPNHLVTTPSPVPANTTTLSDVDTKAEGVYAVFLRAVATITGVDIEQVKSAESFEALGVDSHMAISIIAETNAAAGVLLPAAFFSNCPTIADAERELEGSASRSSSPSGGIPTPPSTASSDISTEHVKEPMGRAVLLQGNPNSLKKPLFFVAESSGSVAVYLHLPPLPDGTPIYCLESPFAHCPEKNTLSIPEMARAYITTMRTVQPHGPYLIAGYSFGSIFAYETAYQLALVGERVLGLLLMDMYAPPPALPNLGAHRFLGGLPEGPMTNMSNRLVASGLFKLTDIEMTHMEAVLKAAASYEAIPMPRGFEPVQTHIVWANKGINDNEHADEHDTGVTGMKAFMGLLEDGKTWEDVSQDEMGMMLRSWFFAAREDFGTNGWESFVGCVDAITVHEVDADHISALIPPEVQGLGEAIARAVESCSRT</sequence>
<dbReference type="GO" id="GO:0006633">
    <property type="term" value="P:fatty acid biosynthetic process"/>
    <property type="evidence" value="ECO:0007669"/>
    <property type="project" value="InterPro"/>
</dbReference>
<dbReference type="InterPro" id="IPR042104">
    <property type="entry name" value="PKS_dehydratase_sf"/>
</dbReference>
<dbReference type="InterPro" id="IPR036736">
    <property type="entry name" value="ACP-like_sf"/>
</dbReference>
<feature type="compositionally biased region" description="Low complexity" evidence="5">
    <location>
        <begin position="1330"/>
        <end position="1350"/>
    </location>
</feature>
<dbReference type="Pfam" id="PF14765">
    <property type="entry name" value="PS-DH"/>
    <property type="match status" value="1"/>
</dbReference>
<dbReference type="Pfam" id="PF21089">
    <property type="entry name" value="PKS_DH_N"/>
    <property type="match status" value="1"/>
</dbReference>
<evidence type="ECO:0000256" key="2">
    <source>
        <dbReference type="ARBA" id="ARBA00022553"/>
    </source>
</evidence>
<dbReference type="SMART" id="SM00825">
    <property type="entry name" value="PKS_KS"/>
    <property type="match status" value="1"/>
</dbReference>
<dbReference type="SUPFAM" id="SSF53474">
    <property type="entry name" value="alpha/beta-Hydrolases"/>
    <property type="match status" value="1"/>
</dbReference>
<dbReference type="RefSeq" id="XP_026602749.1">
    <property type="nucleotide sequence ID" value="XM_026748445.1"/>
</dbReference>
<dbReference type="InterPro" id="IPR049900">
    <property type="entry name" value="PKS_mFAS_DH"/>
</dbReference>
<proteinExistence type="predicted"/>
<dbReference type="Pfam" id="PF00109">
    <property type="entry name" value="ketoacyl-synt"/>
    <property type="match status" value="1"/>
</dbReference>
<accession>A0A3D8RQS4</accession>
<dbReference type="NCBIfam" id="TIGR04532">
    <property type="entry name" value="PT_fungal_PKS"/>
    <property type="match status" value="1"/>
</dbReference>